<dbReference type="AlphaFoldDB" id="A0A7C9JDQ8"/>
<dbReference type="PRINTS" id="PR00038">
    <property type="entry name" value="HTHLUXR"/>
</dbReference>
<gene>
    <name evidence="7" type="ORF">D1639_05640</name>
</gene>
<dbReference type="Gene3D" id="1.10.10.10">
    <property type="entry name" value="Winged helix-like DNA-binding domain superfamily/Winged helix DNA-binding domain"/>
    <property type="match status" value="1"/>
</dbReference>
<dbReference type="GO" id="GO:0003677">
    <property type="term" value="F:DNA binding"/>
    <property type="evidence" value="ECO:0007669"/>
    <property type="project" value="UniProtKB-KW"/>
</dbReference>
<dbReference type="PROSITE" id="PS50043">
    <property type="entry name" value="HTH_LUXR_2"/>
    <property type="match status" value="1"/>
</dbReference>
<dbReference type="SUPFAM" id="SSF46894">
    <property type="entry name" value="C-terminal effector domain of the bipartite response regulators"/>
    <property type="match status" value="1"/>
</dbReference>
<evidence type="ECO:0000256" key="5">
    <source>
        <dbReference type="SAM" id="Phobius"/>
    </source>
</evidence>
<dbReference type="CDD" id="cd06170">
    <property type="entry name" value="LuxR_C_like"/>
    <property type="match status" value="1"/>
</dbReference>
<dbReference type="InterPro" id="IPR000792">
    <property type="entry name" value="Tscrpt_reg_LuxR_C"/>
</dbReference>
<evidence type="ECO:0000256" key="2">
    <source>
        <dbReference type="ARBA" id="ARBA00023125"/>
    </source>
</evidence>
<dbReference type="InterPro" id="IPR036388">
    <property type="entry name" value="WH-like_DNA-bd_sf"/>
</dbReference>
<feature type="transmembrane region" description="Helical" evidence="5">
    <location>
        <begin position="7"/>
        <end position="24"/>
    </location>
</feature>
<feature type="transmembrane region" description="Helical" evidence="5">
    <location>
        <begin position="316"/>
        <end position="333"/>
    </location>
</feature>
<evidence type="ECO:0000256" key="3">
    <source>
        <dbReference type="ARBA" id="ARBA00023163"/>
    </source>
</evidence>
<feature type="compositionally biased region" description="Low complexity" evidence="4">
    <location>
        <begin position="379"/>
        <end position="397"/>
    </location>
</feature>
<feature type="transmembrane region" description="Helical" evidence="5">
    <location>
        <begin position="228"/>
        <end position="247"/>
    </location>
</feature>
<keyword evidence="5" id="KW-0812">Transmembrane</keyword>
<feature type="transmembrane region" description="Helical" evidence="5">
    <location>
        <begin position="155"/>
        <end position="173"/>
    </location>
</feature>
<feature type="transmembrane region" description="Helical" evidence="5">
    <location>
        <begin position="130"/>
        <end position="149"/>
    </location>
</feature>
<keyword evidence="5" id="KW-0472">Membrane</keyword>
<proteinExistence type="predicted"/>
<evidence type="ECO:0000256" key="1">
    <source>
        <dbReference type="ARBA" id="ARBA00023015"/>
    </source>
</evidence>
<feature type="transmembrane region" description="Helical" evidence="5">
    <location>
        <begin position="44"/>
        <end position="60"/>
    </location>
</feature>
<dbReference type="GO" id="GO:0006355">
    <property type="term" value="P:regulation of DNA-templated transcription"/>
    <property type="evidence" value="ECO:0007669"/>
    <property type="project" value="InterPro"/>
</dbReference>
<dbReference type="Pfam" id="PF00196">
    <property type="entry name" value="GerE"/>
    <property type="match status" value="1"/>
</dbReference>
<organism evidence="7">
    <name type="scientific">Muribaculaceae bacterium Z82</name>
    <dbReference type="NCBI Taxonomy" id="2304548"/>
    <lineage>
        <taxon>Bacteria</taxon>
        <taxon>Pseudomonadati</taxon>
        <taxon>Bacteroidota</taxon>
        <taxon>Bacteroidia</taxon>
        <taxon>Bacteroidales</taxon>
        <taxon>Muribaculaceae</taxon>
    </lineage>
</organism>
<feature type="transmembrane region" description="Helical" evidence="5">
    <location>
        <begin position="185"/>
        <end position="208"/>
    </location>
</feature>
<feature type="transmembrane region" description="Helical" evidence="5">
    <location>
        <begin position="259"/>
        <end position="277"/>
    </location>
</feature>
<feature type="domain" description="HTH luxR-type" evidence="6">
    <location>
        <begin position="408"/>
        <end position="473"/>
    </location>
</feature>
<protein>
    <submittedName>
        <fullName evidence="7">LuxR family transcriptional regulator</fullName>
    </submittedName>
</protein>
<comment type="caution">
    <text evidence="7">The sequence shown here is derived from an EMBL/GenBank/DDBJ whole genome shotgun (WGS) entry which is preliminary data.</text>
</comment>
<evidence type="ECO:0000313" key="7">
    <source>
        <dbReference type="EMBL" id="NBI34519.1"/>
    </source>
</evidence>
<feature type="transmembrane region" description="Helical" evidence="5">
    <location>
        <begin position="283"/>
        <end position="304"/>
    </location>
</feature>
<accession>A0A7C9JDQ8</accession>
<sequence>MQKLQKNQFALALVGFTFSWNFFPPNMMASFFPDAQSYSSANELLLALTALLFLTAFLIRRPAAHFIDHHRFGSLCLTLSGIGGYGLMLTGLAEKAPSLLLASTLLLSLSYVALMLCWAVALARLDMHQTMLLLFSSSIGYALLTLGNFLPMTGQRLICGLSTALSGVCWYCLRVNRSKQSPSYSFDLSALAHAPFALLGLLAVLLIGGRMMTGLFFNLSNNISFGELFVRCACIAAVMSFCIASLARGDSVEQGYRNAWIPATGLFLLGNMMAIGLQGPASAIGVSMAHGALNCFEVIFYLVMLQFVKNDRVSPVMVMGLGMILLKVLPIAMQRIVFPQLMMLFGLSSTDVVPAVILMTMVMVVSVLTFANHRATITEPGASSSANESASSGNPAAGRSDFGEACKALADAAGLSARETEIMILLARGNSQKHISEVLFLALGTVQWYAKTIYRKLGVHSKQELINLVNAQETAQRTP</sequence>
<evidence type="ECO:0000259" key="6">
    <source>
        <dbReference type="PROSITE" id="PS50043"/>
    </source>
</evidence>
<feature type="transmembrane region" description="Helical" evidence="5">
    <location>
        <begin position="353"/>
        <end position="371"/>
    </location>
</feature>
<keyword evidence="3" id="KW-0804">Transcription</keyword>
<feature type="transmembrane region" description="Helical" evidence="5">
    <location>
        <begin position="99"/>
        <end position="123"/>
    </location>
</feature>
<keyword evidence="2" id="KW-0238">DNA-binding</keyword>
<keyword evidence="1" id="KW-0805">Transcription regulation</keyword>
<name>A0A7C9JDQ8_9BACT</name>
<dbReference type="PANTHER" id="PTHR44688:SF16">
    <property type="entry name" value="DNA-BINDING TRANSCRIPTIONAL ACTIVATOR DEVR_DOSR"/>
    <property type="match status" value="1"/>
</dbReference>
<dbReference type="EMBL" id="QWKH01000031">
    <property type="protein sequence ID" value="NBI34519.1"/>
    <property type="molecule type" value="Genomic_DNA"/>
</dbReference>
<keyword evidence="5" id="KW-1133">Transmembrane helix</keyword>
<dbReference type="PANTHER" id="PTHR44688">
    <property type="entry name" value="DNA-BINDING TRANSCRIPTIONAL ACTIVATOR DEVR_DOSR"/>
    <property type="match status" value="1"/>
</dbReference>
<dbReference type="InterPro" id="IPR016032">
    <property type="entry name" value="Sig_transdc_resp-reg_C-effctor"/>
</dbReference>
<feature type="region of interest" description="Disordered" evidence="4">
    <location>
        <begin position="379"/>
        <end position="398"/>
    </location>
</feature>
<feature type="transmembrane region" description="Helical" evidence="5">
    <location>
        <begin position="72"/>
        <end position="93"/>
    </location>
</feature>
<reference evidence="7" key="1">
    <citation type="submission" date="2018-08" db="EMBL/GenBank/DDBJ databases">
        <title>Murine metabolic-syndrome-specific gut microbial biobank.</title>
        <authorList>
            <person name="Liu C."/>
        </authorList>
    </citation>
    <scope>NUCLEOTIDE SEQUENCE [LARGE SCALE GENOMIC DNA]</scope>
    <source>
        <strain evidence="7">Z82</strain>
    </source>
</reference>
<evidence type="ECO:0000256" key="4">
    <source>
        <dbReference type="SAM" id="MobiDB-lite"/>
    </source>
</evidence>
<dbReference type="SMART" id="SM00421">
    <property type="entry name" value="HTH_LUXR"/>
    <property type="match status" value="1"/>
</dbReference>